<reference evidence="6" key="2">
    <citation type="submission" date="2025-08" db="UniProtKB">
        <authorList>
            <consortium name="Ensembl"/>
        </authorList>
    </citation>
    <scope>IDENTIFICATION</scope>
</reference>
<dbReference type="PANTHER" id="PTHR23239:SF354">
    <property type="entry name" value="KERATIN, TYPE I CYTOSKELETAL 18"/>
    <property type="match status" value="1"/>
</dbReference>
<dbReference type="Gene3D" id="1.20.5.1160">
    <property type="entry name" value="Vasodilator-stimulated phosphoprotein"/>
    <property type="match status" value="1"/>
</dbReference>
<dbReference type="OrthoDB" id="2441647at2759"/>
<reference evidence="6" key="3">
    <citation type="submission" date="2025-09" db="UniProtKB">
        <authorList>
            <consortium name="Ensembl"/>
        </authorList>
    </citation>
    <scope>IDENTIFICATION</scope>
</reference>
<dbReference type="Gene3D" id="1.20.5.500">
    <property type="entry name" value="Single helix bin"/>
    <property type="match status" value="1"/>
</dbReference>
<dbReference type="GeneID" id="114657414"/>
<organism evidence="6 7">
    <name type="scientific">Erpetoichthys calabaricus</name>
    <name type="common">Rope fish</name>
    <name type="synonym">Calamoichthys calabaricus</name>
    <dbReference type="NCBI Taxonomy" id="27687"/>
    <lineage>
        <taxon>Eukaryota</taxon>
        <taxon>Metazoa</taxon>
        <taxon>Chordata</taxon>
        <taxon>Craniata</taxon>
        <taxon>Vertebrata</taxon>
        <taxon>Euteleostomi</taxon>
        <taxon>Actinopterygii</taxon>
        <taxon>Polypteriformes</taxon>
        <taxon>Polypteridae</taxon>
        <taxon>Erpetoichthys</taxon>
    </lineage>
</organism>
<protein>
    <submittedName>
        <fullName evidence="6">Si:ch211-243g18.2</fullName>
    </submittedName>
</protein>
<proteinExistence type="inferred from homology"/>
<dbReference type="SUPFAM" id="SSF64593">
    <property type="entry name" value="Intermediate filament protein, coiled coil region"/>
    <property type="match status" value="2"/>
</dbReference>
<evidence type="ECO:0000256" key="3">
    <source>
        <dbReference type="RuleBase" id="RU000685"/>
    </source>
</evidence>
<dbReference type="PRINTS" id="PR01248">
    <property type="entry name" value="TYPE1KERATIN"/>
</dbReference>
<dbReference type="GO" id="GO:0005882">
    <property type="term" value="C:intermediate filament"/>
    <property type="evidence" value="ECO:0007669"/>
    <property type="project" value="UniProtKB-KW"/>
</dbReference>
<dbReference type="RefSeq" id="XP_028665056.1">
    <property type="nucleotide sequence ID" value="XM_028809223.2"/>
</dbReference>
<accession>A0A8C4SIN9</accession>
<dbReference type="InterPro" id="IPR002957">
    <property type="entry name" value="Keratin_I"/>
</dbReference>
<dbReference type="InterPro" id="IPR039008">
    <property type="entry name" value="IF_rod_dom"/>
</dbReference>
<dbReference type="PROSITE" id="PS51842">
    <property type="entry name" value="IF_ROD_2"/>
    <property type="match status" value="1"/>
</dbReference>
<dbReference type="SMART" id="SM01391">
    <property type="entry name" value="Filament"/>
    <property type="match status" value="1"/>
</dbReference>
<evidence type="ECO:0000259" key="5">
    <source>
        <dbReference type="PROSITE" id="PS51842"/>
    </source>
</evidence>
<evidence type="ECO:0000313" key="6">
    <source>
        <dbReference type="Ensembl" id="ENSECRP00000017623.1"/>
    </source>
</evidence>
<comment type="similarity">
    <text evidence="3">Belongs to the intermediate filament family.</text>
</comment>
<feature type="domain" description="IF rod" evidence="5">
    <location>
        <begin position="49"/>
        <end position="360"/>
    </location>
</feature>
<dbReference type="Proteomes" id="UP000694620">
    <property type="component" value="Chromosome 9"/>
</dbReference>
<dbReference type="GeneTree" id="ENSGT00950000182969"/>
<dbReference type="RefSeq" id="XP_051787730.1">
    <property type="nucleotide sequence ID" value="XM_051931770.1"/>
</dbReference>
<dbReference type="GO" id="GO:0005198">
    <property type="term" value="F:structural molecule activity"/>
    <property type="evidence" value="ECO:0007669"/>
    <property type="project" value="InterPro"/>
</dbReference>
<evidence type="ECO:0000313" key="7">
    <source>
        <dbReference type="Proteomes" id="UP000694620"/>
    </source>
</evidence>
<dbReference type="FunFam" id="1.20.5.500:FF:000001">
    <property type="entry name" value="Type II keratin 23"/>
    <property type="match status" value="1"/>
</dbReference>
<dbReference type="PROSITE" id="PS00226">
    <property type="entry name" value="IF_ROD_1"/>
    <property type="match status" value="1"/>
</dbReference>
<keyword evidence="2 4" id="KW-0175">Coiled coil</keyword>
<sequence length="410" mass="47129">MSYPRLGFSNYSLKDAFPSRAKAASSIYGSVDQGLNLMGVNGLPISGNRKETMQGLNERLAKYLEKVRNLEESNEELERRIKELMKEKCPKVRDYTPELDKIHALNDEVRKKNLENARIMIQIDNAKLALDDFKNKYDQEAAICNTVEKDCQALKKMKADNDSTITRLNTELDGLKEELSFMQKNHKDEMSALKPNLPKDLVTVEVDHPEGPDLNAVLNELREQYEAIVKKNKDDAESWYQSKTQVIQKEVDQNTEAVQNAKNELSDKRRTLQSLELELETLRKQINMLDNTLGETNQRYGEILDKLQNTLKQLEMELGTLRNDMQNNKLDYEKLLQIKQNLEAEIATYRRLLEGEEIEKTTLPGPTQQSKPGEPDVITRKIVKVVTQTMVNGKIVNETSEVEEVEEKKK</sequence>
<evidence type="ECO:0000256" key="4">
    <source>
        <dbReference type="SAM" id="Coils"/>
    </source>
</evidence>
<dbReference type="Ensembl" id="ENSECRT00000017972.1">
    <property type="protein sequence ID" value="ENSECRP00000017623.1"/>
    <property type="gene ID" value="ENSECRG00000011765.1"/>
</dbReference>
<keyword evidence="7" id="KW-1185">Reference proteome</keyword>
<dbReference type="Pfam" id="PF00038">
    <property type="entry name" value="Filament"/>
    <property type="match status" value="1"/>
</dbReference>
<feature type="coiled-coil region" evidence="4">
    <location>
        <begin position="53"/>
        <end position="87"/>
    </location>
</feature>
<keyword evidence="1 3" id="KW-0403">Intermediate filament</keyword>
<name>A0A8C4SIN9_ERPCA</name>
<dbReference type="Gene3D" id="1.20.5.170">
    <property type="match status" value="1"/>
</dbReference>
<evidence type="ECO:0000256" key="1">
    <source>
        <dbReference type="ARBA" id="ARBA00022754"/>
    </source>
</evidence>
<gene>
    <name evidence="6" type="primary">si:ch211-243g18.2</name>
</gene>
<reference evidence="6" key="1">
    <citation type="submission" date="2021-06" db="EMBL/GenBank/DDBJ databases">
        <authorList>
            <consortium name="Wellcome Sanger Institute Data Sharing"/>
        </authorList>
    </citation>
    <scope>NUCLEOTIDE SEQUENCE [LARGE SCALE GENOMIC DNA]</scope>
</reference>
<feature type="coiled-coil region" evidence="4">
    <location>
        <begin position="251"/>
        <end position="359"/>
    </location>
</feature>
<dbReference type="InterPro" id="IPR018039">
    <property type="entry name" value="IF_conserved"/>
</dbReference>
<dbReference type="PANTHER" id="PTHR23239">
    <property type="entry name" value="INTERMEDIATE FILAMENT"/>
    <property type="match status" value="1"/>
</dbReference>
<evidence type="ECO:0000256" key="2">
    <source>
        <dbReference type="ARBA" id="ARBA00023054"/>
    </source>
</evidence>
<dbReference type="AlphaFoldDB" id="A0A8C4SIN9"/>